<protein>
    <submittedName>
        <fullName evidence="1">Uncharacterized protein</fullName>
    </submittedName>
</protein>
<proteinExistence type="predicted"/>
<dbReference type="AlphaFoldDB" id="A0A2N1E301"/>
<dbReference type="EMBL" id="NVXX01000024">
    <property type="protein sequence ID" value="PKH18868.1"/>
    <property type="molecule type" value="Genomic_DNA"/>
</dbReference>
<comment type="caution">
    <text evidence="1">The sequence shown here is derived from an EMBL/GenBank/DDBJ whole genome shotgun (WGS) entry which is preliminary data.</text>
</comment>
<reference evidence="1 2" key="1">
    <citation type="submission" date="2017-08" db="EMBL/GenBank/DDBJ databases">
        <authorList>
            <person name="de Groot N.N."/>
        </authorList>
    </citation>
    <scope>NUCLEOTIDE SEQUENCE [LARGE SCALE GENOMIC DNA]</scope>
    <source>
        <strain evidence="1 2">PfR 37</strain>
    </source>
</reference>
<accession>A0A2N1E301</accession>
<evidence type="ECO:0000313" key="1">
    <source>
        <dbReference type="EMBL" id="PKH18868.1"/>
    </source>
</evidence>
<name>A0A2N1E301_PSEFL</name>
<gene>
    <name evidence="1" type="ORF">CIB54_17435</name>
</gene>
<dbReference type="Proteomes" id="UP000233564">
    <property type="component" value="Unassembled WGS sequence"/>
</dbReference>
<organism evidence="1 2">
    <name type="scientific">Pseudomonas fluorescens</name>
    <dbReference type="NCBI Taxonomy" id="294"/>
    <lineage>
        <taxon>Bacteria</taxon>
        <taxon>Pseudomonadati</taxon>
        <taxon>Pseudomonadota</taxon>
        <taxon>Gammaproteobacteria</taxon>
        <taxon>Pseudomonadales</taxon>
        <taxon>Pseudomonadaceae</taxon>
        <taxon>Pseudomonas</taxon>
    </lineage>
</organism>
<sequence>MAEYGLATWDENGVQQIGPASFTLRTVFSTLVTFSGAATGTGASQTFSVPGVNPQNCTAVVVPIGPYTTDQHILVQYEPEILTDQIRVWRGHRTAFEGQFGTGTQRLIVSRFK</sequence>
<evidence type="ECO:0000313" key="2">
    <source>
        <dbReference type="Proteomes" id="UP000233564"/>
    </source>
</evidence>